<proteinExistence type="predicted"/>
<reference evidence="1 2" key="1">
    <citation type="submission" date="2022-01" db="EMBL/GenBank/DDBJ databases">
        <title>A high-quality chromosome-level genome assembly of rohu carp, Labeo rohita.</title>
        <authorList>
            <person name="Arick M.A. II"/>
            <person name="Hsu C.-Y."/>
            <person name="Magbanua Z."/>
            <person name="Pechanova O."/>
            <person name="Grover C."/>
            <person name="Miller E."/>
            <person name="Thrash A."/>
            <person name="Ezzel L."/>
            <person name="Alam S."/>
            <person name="Benzie J."/>
            <person name="Hamilton M."/>
            <person name="Karsi A."/>
            <person name="Lawrence M.L."/>
            <person name="Peterson D.G."/>
        </authorList>
    </citation>
    <scope>NUCLEOTIDE SEQUENCE [LARGE SCALE GENOMIC DNA]</scope>
    <source>
        <strain evidence="2">BAU-BD-2019</strain>
        <tissue evidence="1">Blood</tissue>
    </source>
</reference>
<dbReference type="EMBL" id="JACTAM010000007">
    <property type="protein sequence ID" value="KAI2662766.1"/>
    <property type="molecule type" value="Genomic_DNA"/>
</dbReference>
<accession>A0ABQ8MIR7</accession>
<organism evidence="1 2">
    <name type="scientific">Labeo rohita</name>
    <name type="common">Indian major carp</name>
    <name type="synonym">Cyprinus rohita</name>
    <dbReference type="NCBI Taxonomy" id="84645"/>
    <lineage>
        <taxon>Eukaryota</taxon>
        <taxon>Metazoa</taxon>
        <taxon>Chordata</taxon>
        <taxon>Craniata</taxon>
        <taxon>Vertebrata</taxon>
        <taxon>Euteleostomi</taxon>
        <taxon>Actinopterygii</taxon>
        <taxon>Neopterygii</taxon>
        <taxon>Teleostei</taxon>
        <taxon>Ostariophysi</taxon>
        <taxon>Cypriniformes</taxon>
        <taxon>Cyprinidae</taxon>
        <taxon>Labeoninae</taxon>
        <taxon>Labeonini</taxon>
        <taxon>Labeo</taxon>
    </lineage>
</organism>
<gene>
    <name evidence="1" type="ORF">H4Q32_001707</name>
</gene>
<keyword evidence="1" id="KW-0378">Hydrolase</keyword>
<keyword evidence="1" id="KW-0645">Protease</keyword>
<evidence type="ECO:0000313" key="1">
    <source>
        <dbReference type="EMBL" id="KAI2662766.1"/>
    </source>
</evidence>
<keyword evidence="1" id="KW-0121">Carboxypeptidase</keyword>
<dbReference type="GO" id="GO:0004180">
    <property type="term" value="F:carboxypeptidase activity"/>
    <property type="evidence" value="ECO:0007669"/>
    <property type="project" value="UniProtKB-KW"/>
</dbReference>
<evidence type="ECO:0000313" key="2">
    <source>
        <dbReference type="Proteomes" id="UP000830375"/>
    </source>
</evidence>
<comment type="caution">
    <text evidence="1">The sequence shown here is derived from an EMBL/GenBank/DDBJ whole genome shotgun (WGS) entry which is preliminary data.</text>
</comment>
<sequence length="83" mass="9112">MLPTDSVFLKAHKESCLLEMVGNGSQFDIFLMYCSAPPVTCSECSDALRDIITSAKNTLDSAPTNLVCGNFFYCNCCCLFHDV</sequence>
<keyword evidence="2" id="KW-1185">Reference proteome</keyword>
<name>A0ABQ8MIR7_LABRO</name>
<dbReference type="Proteomes" id="UP000830375">
    <property type="component" value="Unassembled WGS sequence"/>
</dbReference>
<protein>
    <submittedName>
        <fullName evidence="1">Pheromone-processing carboxypeptidase KEX1</fullName>
    </submittedName>
</protein>